<feature type="transmembrane region" description="Helical" evidence="1">
    <location>
        <begin position="6"/>
        <end position="27"/>
    </location>
</feature>
<gene>
    <name evidence="5" type="ORF">AX660_12560</name>
</gene>
<dbReference type="SUPFAM" id="SSF141868">
    <property type="entry name" value="EAL domain-like"/>
    <property type="match status" value="1"/>
</dbReference>
<evidence type="ECO:0000259" key="2">
    <source>
        <dbReference type="PROSITE" id="PS50883"/>
    </source>
</evidence>
<name>A0A136A181_9ALTE</name>
<dbReference type="Proteomes" id="UP000070299">
    <property type="component" value="Unassembled WGS sequence"/>
</dbReference>
<keyword evidence="1" id="KW-1133">Transmembrane helix</keyword>
<protein>
    <submittedName>
        <fullName evidence="5">Diguanylate phosphodiesterase</fullName>
    </submittedName>
</protein>
<dbReference type="CDD" id="cd01948">
    <property type="entry name" value="EAL"/>
    <property type="match status" value="1"/>
</dbReference>
<dbReference type="PROSITE" id="PS50887">
    <property type="entry name" value="GGDEF"/>
    <property type="match status" value="1"/>
</dbReference>
<dbReference type="Pfam" id="PF00563">
    <property type="entry name" value="EAL"/>
    <property type="match status" value="1"/>
</dbReference>
<dbReference type="InterPro" id="IPR035919">
    <property type="entry name" value="EAL_sf"/>
</dbReference>
<dbReference type="Pfam" id="PF00990">
    <property type="entry name" value="GGDEF"/>
    <property type="match status" value="1"/>
</dbReference>
<evidence type="ECO:0000313" key="6">
    <source>
        <dbReference type="Proteomes" id="UP000070299"/>
    </source>
</evidence>
<dbReference type="Gene3D" id="6.20.270.20">
    <property type="entry name" value="LapD/MoxY periplasmic domain"/>
    <property type="match status" value="1"/>
</dbReference>
<dbReference type="InterPro" id="IPR043128">
    <property type="entry name" value="Rev_trsase/Diguanyl_cyclase"/>
</dbReference>
<dbReference type="GO" id="GO:0016020">
    <property type="term" value="C:membrane"/>
    <property type="evidence" value="ECO:0007669"/>
    <property type="project" value="InterPro"/>
</dbReference>
<dbReference type="InterPro" id="IPR042461">
    <property type="entry name" value="LapD_MoxY_peri_C"/>
</dbReference>
<dbReference type="GO" id="GO:0007165">
    <property type="term" value="P:signal transduction"/>
    <property type="evidence" value="ECO:0007669"/>
    <property type="project" value="InterPro"/>
</dbReference>
<dbReference type="InterPro" id="IPR032244">
    <property type="entry name" value="LapD_MoxY_N"/>
</dbReference>
<organism evidence="5 6">
    <name type="scientific">Paraglaciecola hydrolytica</name>
    <dbReference type="NCBI Taxonomy" id="1799789"/>
    <lineage>
        <taxon>Bacteria</taxon>
        <taxon>Pseudomonadati</taxon>
        <taxon>Pseudomonadota</taxon>
        <taxon>Gammaproteobacteria</taxon>
        <taxon>Alteromonadales</taxon>
        <taxon>Alteromonadaceae</taxon>
        <taxon>Paraglaciecola</taxon>
    </lineage>
</organism>
<dbReference type="PROSITE" id="PS50885">
    <property type="entry name" value="HAMP"/>
    <property type="match status" value="1"/>
</dbReference>
<dbReference type="GO" id="GO:0071111">
    <property type="term" value="F:cyclic-guanylate-specific phosphodiesterase activity"/>
    <property type="evidence" value="ECO:0007669"/>
    <property type="project" value="InterPro"/>
</dbReference>
<dbReference type="Gene3D" id="3.30.110.200">
    <property type="match status" value="1"/>
</dbReference>
<dbReference type="Gene3D" id="3.20.20.450">
    <property type="entry name" value="EAL domain"/>
    <property type="match status" value="1"/>
</dbReference>
<dbReference type="Pfam" id="PF16448">
    <property type="entry name" value="LapD_MoxY_N"/>
    <property type="match status" value="1"/>
</dbReference>
<dbReference type="PANTHER" id="PTHR33121">
    <property type="entry name" value="CYCLIC DI-GMP PHOSPHODIESTERASE PDEF"/>
    <property type="match status" value="1"/>
</dbReference>
<accession>A0A136A181</accession>
<dbReference type="InterPro" id="IPR000160">
    <property type="entry name" value="GGDEF_dom"/>
</dbReference>
<dbReference type="STRING" id="1799789.AX660_12560"/>
<evidence type="ECO:0000313" key="5">
    <source>
        <dbReference type="EMBL" id="KXI28998.1"/>
    </source>
</evidence>
<dbReference type="OrthoDB" id="5894408at2"/>
<dbReference type="InterPro" id="IPR003660">
    <property type="entry name" value="HAMP_dom"/>
</dbReference>
<keyword evidence="1" id="KW-0472">Membrane</keyword>
<dbReference type="PROSITE" id="PS50883">
    <property type="entry name" value="EAL"/>
    <property type="match status" value="1"/>
</dbReference>
<dbReference type="NCBIfam" id="TIGR00254">
    <property type="entry name" value="GGDEF"/>
    <property type="match status" value="1"/>
</dbReference>
<dbReference type="Gene3D" id="3.30.70.270">
    <property type="match status" value="1"/>
</dbReference>
<dbReference type="RefSeq" id="WP_068375953.1">
    <property type="nucleotide sequence ID" value="NZ_LSNE01000005.1"/>
</dbReference>
<feature type="transmembrane region" description="Helical" evidence="1">
    <location>
        <begin position="153"/>
        <end position="175"/>
    </location>
</feature>
<dbReference type="InterPro" id="IPR001633">
    <property type="entry name" value="EAL_dom"/>
</dbReference>
<evidence type="ECO:0000259" key="4">
    <source>
        <dbReference type="PROSITE" id="PS50887"/>
    </source>
</evidence>
<proteinExistence type="predicted"/>
<dbReference type="SMART" id="SM00052">
    <property type="entry name" value="EAL"/>
    <property type="match status" value="1"/>
</dbReference>
<feature type="domain" description="EAL" evidence="2">
    <location>
        <begin position="405"/>
        <end position="644"/>
    </location>
</feature>
<dbReference type="InterPro" id="IPR050706">
    <property type="entry name" value="Cyclic-di-GMP_PDE-like"/>
</dbReference>
<dbReference type="EMBL" id="LSNE01000005">
    <property type="protein sequence ID" value="KXI28998.1"/>
    <property type="molecule type" value="Genomic_DNA"/>
</dbReference>
<keyword evidence="6" id="KW-1185">Reference proteome</keyword>
<dbReference type="SMART" id="SM00267">
    <property type="entry name" value="GGDEF"/>
    <property type="match status" value="1"/>
</dbReference>
<feature type="domain" description="GGDEF" evidence="4">
    <location>
        <begin position="267"/>
        <end position="398"/>
    </location>
</feature>
<evidence type="ECO:0000259" key="3">
    <source>
        <dbReference type="PROSITE" id="PS50885"/>
    </source>
</evidence>
<dbReference type="SUPFAM" id="SSF55073">
    <property type="entry name" value="Nucleotide cyclase"/>
    <property type="match status" value="1"/>
</dbReference>
<dbReference type="AlphaFoldDB" id="A0A136A181"/>
<dbReference type="InterPro" id="IPR029787">
    <property type="entry name" value="Nucleotide_cyclase"/>
</dbReference>
<comment type="caution">
    <text evidence="5">The sequence shown here is derived from an EMBL/GenBank/DDBJ whole genome shotgun (WGS) entry which is preliminary data.</text>
</comment>
<dbReference type="PANTHER" id="PTHR33121:SF79">
    <property type="entry name" value="CYCLIC DI-GMP PHOSPHODIESTERASE PDED-RELATED"/>
    <property type="match status" value="1"/>
</dbReference>
<evidence type="ECO:0000256" key="1">
    <source>
        <dbReference type="SAM" id="Phobius"/>
    </source>
</evidence>
<feature type="domain" description="HAMP" evidence="3">
    <location>
        <begin position="173"/>
        <end position="225"/>
    </location>
</feature>
<keyword evidence="1" id="KW-0812">Transmembrane</keyword>
<reference evidence="6" key="1">
    <citation type="submission" date="2016-02" db="EMBL/GenBank/DDBJ databases">
        <authorList>
            <person name="Schultz-Johansen M."/>
            <person name="Glaring M.A."/>
            <person name="Bech P.K."/>
            <person name="Stougaard P."/>
        </authorList>
    </citation>
    <scope>NUCLEOTIDE SEQUENCE [LARGE SCALE GENOMIC DNA]</scope>
    <source>
        <strain evidence="6">S66</strain>
    </source>
</reference>
<sequence>MPLSRQLILSLFSVLLAVFLGTLMINVSNTKDAIEQQLASHAQDTATSFGLSITPYIGDESDLPLIETMMNAIFDRGFYRSIVLKDYQNTILLEKHNPESVEGVPTWFMQLFPLNPPVVESEINNGWTIAAVLTVQSNPSLGYQQLWRNMLDVFALTSCIFVFALGLLLVLVRLITVPISAVVKQVEAMSEQKFEQLQINPRTRELKVFVKSFNKMSERLNDLFTRLSDQTERYRQFAYSDNLTKVGNRRAFDLAFDGMLSDAELQPHGFLLLIRLSSLSQVNSNIGFVAGDDYIKGVCKVIHQLLESQSSPCVLYRLNGADFCVLLEDIEEAQAIIVIQSLMDKCKAIEKLEYESGAVHIGAGGFTYGDNKGKVLEKVDSALTKAVSEEQRWQIVSRLSMVQSNDVWREKITLLLKSGTADFVAQPIKNNSGEVEYQEWFARFRDPINDQYLPMAELIPVSIRLDFAQKLDELLVLCALEKVKHVTGNVGLNVSRLSLLQPVFQYWLMEQLFLLGESCQRLILEIPERALLGDIESFGTFVAKLKTMGVRITIERFGAQFAAFTQLRKMRPDYLKLDGRYIKNIDSEEDNQLFVHSLVNIAHGLGIKIIAERVETEQEAQILKGMQVDFVQGYFVGEPIVLKS</sequence>